<organism evidence="1 2">
    <name type="scientific">Hamiltosporidium magnivora</name>
    <dbReference type="NCBI Taxonomy" id="148818"/>
    <lineage>
        <taxon>Eukaryota</taxon>
        <taxon>Fungi</taxon>
        <taxon>Fungi incertae sedis</taxon>
        <taxon>Microsporidia</taxon>
        <taxon>Dubosqiidae</taxon>
        <taxon>Hamiltosporidium</taxon>
    </lineage>
</organism>
<dbReference type="VEuPathDB" id="MicrosporidiaDB:CWI39_0515p0010"/>
<gene>
    <name evidence="1" type="ORF">CWI39_0515p0010</name>
</gene>
<dbReference type="AlphaFoldDB" id="A0A4Q9LFA5"/>
<evidence type="ECO:0000313" key="1">
    <source>
        <dbReference type="EMBL" id="TBU06316.1"/>
    </source>
</evidence>
<evidence type="ECO:0000313" key="2">
    <source>
        <dbReference type="Proteomes" id="UP000293045"/>
    </source>
</evidence>
<name>A0A4Q9LFA5_9MICR</name>
<reference evidence="1 2" key="1">
    <citation type="submission" date="2017-12" db="EMBL/GenBank/DDBJ databases">
        <authorList>
            <person name="Pombert J.-F."/>
            <person name="Haag K.L."/>
            <person name="Ebert D."/>
        </authorList>
    </citation>
    <scope>NUCLEOTIDE SEQUENCE [LARGE SCALE GENOMIC DNA]</scope>
    <source>
        <strain evidence="1">IL-BN-2</strain>
    </source>
</reference>
<dbReference type="Proteomes" id="UP000293045">
    <property type="component" value="Unassembled WGS sequence"/>
</dbReference>
<accession>A0A4Q9LFA5</accession>
<comment type="caution">
    <text evidence="1">The sequence shown here is derived from an EMBL/GenBank/DDBJ whole genome shotgun (WGS) entry which is preliminary data.</text>
</comment>
<sequence>MILQHSENIKILVIKSKDACFDILFELNEFAKNHKNMYLKYKCINLIMICQKNYLLQNLSENLISYIKKFNESFLNCDSCSMRSFVLYRKIRTRLDKNNFQLDKYKKKISVQMLKKFMSLHRKICQFKPFILK</sequence>
<protein>
    <submittedName>
        <fullName evidence="1">Uncharacterized protein</fullName>
    </submittedName>
</protein>
<dbReference type="EMBL" id="PIXR01000515">
    <property type="protein sequence ID" value="TBU06316.1"/>
    <property type="molecule type" value="Genomic_DNA"/>
</dbReference>
<proteinExistence type="predicted"/>